<dbReference type="PANTHER" id="PTHR16166">
    <property type="entry name" value="VACUOLAR PROTEIN SORTING-ASSOCIATED PROTEIN VPS13"/>
    <property type="match status" value="1"/>
</dbReference>
<dbReference type="InParanoid" id="A0A078AWG1"/>
<feature type="domain" description="Chorein N-terminal" evidence="5">
    <location>
        <begin position="29"/>
        <end position="764"/>
    </location>
</feature>
<evidence type="ECO:0000313" key="7">
    <source>
        <dbReference type="Proteomes" id="UP000039865"/>
    </source>
</evidence>
<keyword evidence="2" id="KW-0813">Transport</keyword>
<dbReference type="GO" id="GO:0006623">
    <property type="term" value="P:protein targeting to vacuole"/>
    <property type="evidence" value="ECO:0007669"/>
    <property type="project" value="TreeGrafter"/>
</dbReference>
<dbReference type="Pfam" id="PF12624">
    <property type="entry name" value="VPS13_N"/>
    <property type="match status" value="1"/>
</dbReference>
<protein>
    <recommendedName>
        <fullName evidence="5">Chorein N-terminal domain-containing protein</fullName>
    </recommendedName>
</protein>
<gene>
    <name evidence="6" type="primary">Contig8736.g9332</name>
    <name evidence="6" type="ORF">STYLEM_15584</name>
</gene>
<proteinExistence type="inferred from homology"/>
<name>A0A078AWG1_STYLE</name>
<dbReference type="InterPro" id="IPR026847">
    <property type="entry name" value="VPS13"/>
</dbReference>
<sequence>MFANFFKNLIVSSFGAYIEVSHIQLYFSQDFTSKDIEIDKWNGCVLKQNVTIKKDALESIFMSVLGAPIKVAKGYIQNLSINVPWSKLLTSPCEVNLDEIHVILKSSSTYDNQFAKKLIWKLKKLKVSDLLEQIKKNQSMNGDSQIGKMEEKESYMKRLSNIISENLQLVVKNVHIRFEDSKLARKDQMTNFGIIFNQLNYSMTNSNFQRTFINIDDKRSEQKSYSMLEVQSLALYWNSDAKESWNKNKDFMALSAQKHIDYSKKFVDNLKKKQHQYLAGQSIQPVFMIQPCDLRFRFRKNLSQHILIELPKSTTAMDISGILLTLDEEIYKDAQYLMKFFSWHSQGGKDNRHFKFRPPYNKSVRGNALEYWRYAISSTVYYIRKQRREKNLRTKRQAEMIELSQLYFMQTVNDFYERQGYQQRLVEINLNSQDTGSNAIEKKFTSQQEMQDRVIYLETKLSPEQIVVSLKRLEKAAQAKIQDEINNSGWKSWIPGSLKNYYRSHISGSQASSDSSLSQNDLQEFDQMVINYEGIGEQQIDDEENNFDQLTNQSSSNLLSGQESSPLKQEYKNFEVIDKLIDKQKFSKAIQKKNQDKFIHNKANEINLLDLRKKMTRAKMLEQITERTEIDEEANTNVNNGLPLIRSYEEVMSGEIQMNPFLIFQICQKSINKKSEKIEQYKIDLFINSLQVFYNRVLLQRAQTFMNTATIRRVQNASAEADFDSRLQQIKNKTQERFKELLKRSEIFVGCNIKGIDIIIPDNINSDAKVQITNKETKELKNFMDNIIKYHEQIALEVQRDVKYIESIQLQQQMFEKEYARLQNINDFESDFEDEFQDQQHQQEKMISTINQNLKLSQSQLNSSQEFSQLNNLLQKFKQSSQADEESKKSESDSNDEDEFFDAQDVFDQDIINLLNLDKNFETKKQQILEQTEEENKDQNLIMSKTIIEFSINKLKINILEASNFQQEIYQGLKSKFGSYLPKDQIEFDIKYKGIPFIQIEIGKMGLMIFKKHQNTYTAFTIRELAIINLENSSIIKKSQQILLRSQNYEHDDFMVEQEDIQNTQESPLKMQKPIYDIEDEDRIHQIDQMNADEDNFVILTIGNKSISDQQVKCISCNLDNLEFQISENQLNKIMQTLINDFPINSKPRQEDKKDVEILMPNLELNIDMKGFHSRFSVKKEVACIKLFNLKLEVNQMNNEREIKIELDDFRVLQNEQEIILKQFDSIEELNEILKLKIIQSKSSQEIKLTINQLLIISDVKLIYQTLIIQQKLFKFLKNNKDQQDIQQQRLQTEQSSIEDVQNQITTKFQLILQSSCIQIPLKDSKNSLYILLRNLFIRKDIDIQIIMLEQFLTFISKSSSRDVRYPLINILRTNIQKKKELIGVECSKVQISLNENYILFLANITDNHFEDAKNIYIHFNQNNQNDSYQQENLNQQEVQIISINELQEYELMIKLCRLSHKYLKESPQIIGLESINLDEFILEWVYNLGFDDHEDNFVTLFSKNLSQQILQQLENTQKEIDFVDNYVKKPQFVEEIQKEQFDDDITQQYERFLLQVNSITINKFKSRKGIEIVNSKMFQFNNLTIGCKNKSQKLQPILSLLPRFKNDNIAFQFQSVDKNHNDIFLDQLYLNMNNIYAKNISSLLKSIYSCKNILKRGKKRDLITKLLQKDQIEISQDQELTSFNLELQKWKISLSYSHQVKESEENTFMKNIQSAFSTSLKKLTSFDQEDDFFSEQCDSIQIILKGELKAQKYFKKEMNKETANYQLKGIFMDVLSKKIVLYLRPQQHRLIDKLSKTSNQVVLIHPFDLAFNMEQYDIIDGLRSQQIQNEIYISLLEIEISLRQGYYIKSIIDNIKDEINPIIQIIQNINNSQQKSQKKDNDQPQVGNITTQNLNISQFYIVLLKETGDSDSHGNQQYKPLFSLELKNINLEHQNKNSSLQLMRGSIPLELYYFNNKLNFYEPFIESTHIEFENTEQKNKNSILDIKSLKPINLNFSVAFYNTMFNLQNTLTEEQLYYEKYKQNLTNFGENRRDRREVKLSQSQYYIKNSTGELILFKTNNQPVFSELQPEEINELDFDKIEEKEELQDPAIINDQVQNYDRDGIADELLIEGNELEHHQDQLGSVKNMKKYGQEMAPQSKFRRKNLRFLRGQAKKVDLQIIFMNETYTEKSSVIPINIENLNCQRIYLDEQKQVYIICQMVQKHGQKQLVIRSPMSIQNNLQIPMRIQLIQNQRGLIRRQDNFEEYSKQQFEQGENDQFNQEMIIQPEQSVIIPLKSCGFQQIRLRPVLYHNDKQSKKDQSQFEWTQTVSCSLLKDEREIFEQKPQVLKSKIENTQPFQRKNDHLFFILNCNVYSIRSYIDFNTQQTEFISIKYLTISPPFTIQNLLPVTMTMILKNIIRDPQNSYMSDQKQRIIKDKQHYMLETKMNSSNQTLFLNPLGNFELSVCIPGFQHSTFIPLKTEDEEDYKLSEYEDQENYVKHLFENDGGEDLNQQQSNKSQMSKNQFRFLKQKKMLFQLTSDFQSQFNICANFAFIQGFYHISFFSKYWFLNNTQMPLQIQMITDTFSFDKYDLPYENFDFDFETVKNFNKDQLFDQNNDKNKDSKSERKNSIDSFQTETVKDEKSHVKYSSVKSNIIKNEQEVDYKELYKSLQKSNPYGNNRLKPWEAYKLLQDQDKGIISALSNEDINKVSTIFMAQDMLEEEKAELEEEKKQQPKIQESKMSKKSVRFFGDQLGQIECTEEEFKQELELYHLKQEKNTIVSKNSIQFINYHDFLSRKEVLNLNYLQVAKPTLFETPLKDKDSLKRVILFSDSPIEQQIYEKQQIKIKIWYDYCLNILQ</sequence>
<evidence type="ECO:0000256" key="2">
    <source>
        <dbReference type="ARBA" id="ARBA00022448"/>
    </source>
</evidence>
<evidence type="ECO:0000259" key="5">
    <source>
        <dbReference type="Pfam" id="PF12624"/>
    </source>
</evidence>
<evidence type="ECO:0000313" key="6">
    <source>
        <dbReference type="EMBL" id="CDW86489.1"/>
    </source>
</evidence>
<evidence type="ECO:0000256" key="4">
    <source>
        <dbReference type="SAM" id="MobiDB-lite"/>
    </source>
</evidence>
<feature type="region of interest" description="Disordered" evidence="4">
    <location>
        <begin position="2595"/>
        <end position="2619"/>
    </location>
</feature>
<keyword evidence="7" id="KW-1185">Reference proteome</keyword>
<organism evidence="6 7">
    <name type="scientific">Stylonychia lemnae</name>
    <name type="common">Ciliate</name>
    <dbReference type="NCBI Taxonomy" id="5949"/>
    <lineage>
        <taxon>Eukaryota</taxon>
        <taxon>Sar</taxon>
        <taxon>Alveolata</taxon>
        <taxon>Ciliophora</taxon>
        <taxon>Intramacronucleata</taxon>
        <taxon>Spirotrichea</taxon>
        <taxon>Stichotrichia</taxon>
        <taxon>Sporadotrichida</taxon>
        <taxon>Oxytrichidae</taxon>
        <taxon>Stylonychinae</taxon>
        <taxon>Stylonychia</taxon>
    </lineage>
</organism>
<dbReference type="InterPro" id="IPR026854">
    <property type="entry name" value="VPS13_N"/>
</dbReference>
<accession>A0A078AWG1</accession>
<dbReference type="GO" id="GO:0045053">
    <property type="term" value="P:protein retention in Golgi apparatus"/>
    <property type="evidence" value="ECO:0007669"/>
    <property type="project" value="TreeGrafter"/>
</dbReference>
<evidence type="ECO:0000256" key="3">
    <source>
        <dbReference type="SAM" id="Coils"/>
    </source>
</evidence>
<feature type="compositionally biased region" description="Basic and acidic residues" evidence="4">
    <location>
        <begin position="2595"/>
        <end position="2613"/>
    </location>
</feature>
<reference evidence="6 7" key="1">
    <citation type="submission" date="2014-06" db="EMBL/GenBank/DDBJ databases">
        <authorList>
            <person name="Swart Estienne"/>
        </authorList>
    </citation>
    <scope>NUCLEOTIDE SEQUENCE [LARGE SCALE GENOMIC DNA]</scope>
    <source>
        <strain evidence="6 7">130c</strain>
    </source>
</reference>
<dbReference type="EMBL" id="CCKQ01014694">
    <property type="protein sequence ID" value="CDW86489.1"/>
    <property type="molecule type" value="Genomic_DNA"/>
</dbReference>
<comment type="similarity">
    <text evidence="1">Belongs to the VPS13 family.</text>
</comment>
<feature type="coiled-coil region" evidence="3">
    <location>
        <begin position="2696"/>
        <end position="2723"/>
    </location>
</feature>
<dbReference type="PANTHER" id="PTHR16166:SF93">
    <property type="entry name" value="INTERMEMBRANE LIPID TRANSFER PROTEIN VPS13"/>
    <property type="match status" value="1"/>
</dbReference>
<dbReference type="Proteomes" id="UP000039865">
    <property type="component" value="Unassembled WGS sequence"/>
</dbReference>
<keyword evidence="3" id="KW-0175">Coiled coil</keyword>
<evidence type="ECO:0000256" key="1">
    <source>
        <dbReference type="ARBA" id="ARBA00006545"/>
    </source>
</evidence>
<dbReference type="OrthoDB" id="272810at2759"/>